<dbReference type="InterPro" id="IPR015943">
    <property type="entry name" value="WD40/YVTN_repeat-like_dom_sf"/>
</dbReference>
<dbReference type="GO" id="GO:0017070">
    <property type="term" value="F:U6 snRNA binding"/>
    <property type="evidence" value="ECO:0007669"/>
    <property type="project" value="TreeGrafter"/>
</dbReference>
<dbReference type="OrthoDB" id="2615105at2759"/>
<dbReference type="GO" id="GO:0046540">
    <property type="term" value="C:U4/U6 x U5 tri-snRNP complex"/>
    <property type="evidence" value="ECO:0007669"/>
    <property type="project" value="TreeGrafter"/>
</dbReference>
<dbReference type="EMBL" id="KE561328">
    <property type="protein sequence ID" value="EPZ30960.1"/>
    <property type="molecule type" value="Genomic_DNA"/>
</dbReference>
<gene>
    <name evidence="2" type="ORF">O9G_006069</name>
</gene>
<name>A0A075AQH3_ROZAC</name>
<protein>
    <submittedName>
        <fullName evidence="2">Uncharacterized protein</fullName>
    </submittedName>
</protein>
<dbReference type="PROSITE" id="PS50082">
    <property type="entry name" value="WD_REPEATS_2"/>
    <property type="match status" value="1"/>
</dbReference>
<dbReference type="Pfam" id="PF00400">
    <property type="entry name" value="WD40"/>
    <property type="match status" value="1"/>
</dbReference>
<dbReference type="PROSITE" id="PS50294">
    <property type="entry name" value="WD_REPEATS_REGION"/>
    <property type="match status" value="1"/>
</dbReference>
<dbReference type="Proteomes" id="UP000030755">
    <property type="component" value="Unassembled WGS sequence"/>
</dbReference>
<dbReference type="STRING" id="988480.A0A075AQH3"/>
<evidence type="ECO:0000313" key="2">
    <source>
        <dbReference type="EMBL" id="EPZ30960.1"/>
    </source>
</evidence>
<feature type="repeat" description="WD" evidence="1">
    <location>
        <begin position="23"/>
        <end position="64"/>
    </location>
</feature>
<evidence type="ECO:0000313" key="3">
    <source>
        <dbReference type="Proteomes" id="UP000030755"/>
    </source>
</evidence>
<dbReference type="InterPro" id="IPR036322">
    <property type="entry name" value="WD40_repeat_dom_sf"/>
</dbReference>
<dbReference type="HOGENOM" id="CLU_2813856_0_0_1"/>
<dbReference type="SMART" id="SM00320">
    <property type="entry name" value="WD40"/>
    <property type="match status" value="1"/>
</dbReference>
<dbReference type="SUPFAM" id="SSF50978">
    <property type="entry name" value="WD40 repeat-like"/>
    <property type="match status" value="1"/>
</dbReference>
<dbReference type="GO" id="GO:0030621">
    <property type="term" value="F:U4 snRNA binding"/>
    <property type="evidence" value="ECO:0007669"/>
    <property type="project" value="TreeGrafter"/>
</dbReference>
<dbReference type="PANTHER" id="PTHR19846">
    <property type="entry name" value="WD40 REPEAT PROTEIN"/>
    <property type="match status" value="1"/>
</dbReference>
<dbReference type="Gene3D" id="2.130.10.10">
    <property type="entry name" value="YVTN repeat-like/Quinoprotein amine dehydrogenase"/>
    <property type="match status" value="1"/>
</dbReference>
<sequence length="67" mass="7469">MSSSFDGTCKLWGSGDWKLIATLNDHEGKVMSCDVSGDGTCIVSGSMDKTFKMWSNETDRQFILREQ</sequence>
<reference evidence="2 3" key="1">
    <citation type="journal article" date="2013" name="Curr. Biol.">
        <title>Shared signatures of parasitism and phylogenomics unite Cryptomycota and microsporidia.</title>
        <authorList>
            <person name="James T.Y."/>
            <person name="Pelin A."/>
            <person name="Bonen L."/>
            <person name="Ahrendt S."/>
            <person name="Sain D."/>
            <person name="Corradi N."/>
            <person name="Stajich J.E."/>
        </authorList>
    </citation>
    <scope>NUCLEOTIDE SEQUENCE [LARGE SCALE GENOMIC DNA]</scope>
    <source>
        <strain evidence="2 3">CSF55</strain>
    </source>
</reference>
<dbReference type="PANTHER" id="PTHR19846:SF0">
    <property type="entry name" value="PRE-MRNA PROCESSING FACTOR 4"/>
    <property type="match status" value="1"/>
</dbReference>
<organism evidence="2 3">
    <name type="scientific">Rozella allomycis (strain CSF55)</name>
    <dbReference type="NCBI Taxonomy" id="988480"/>
    <lineage>
        <taxon>Eukaryota</taxon>
        <taxon>Fungi</taxon>
        <taxon>Fungi incertae sedis</taxon>
        <taxon>Cryptomycota</taxon>
        <taxon>Cryptomycota incertae sedis</taxon>
        <taxon>Rozella</taxon>
    </lineage>
</organism>
<accession>A0A075AQH3</accession>
<proteinExistence type="predicted"/>
<dbReference type="InterPro" id="IPR001680">
    <property type="entry name" value="WD40_rpt"/>
</dbReference>
<keyword evidence="1" id="KW-0853">WD repeat</keyword>
<evidence type="ECO:0000256" key="1">
    <source>
        <dbReference type="PROSITE-ProRule" id="PRU00221"/>
    </source>
</evidence>
<dbReference type="AlphaFoldDB" id="A0A075AQH3"/>
<keyword evidence="3" id="KW-1185">Reference proteome</keyword>
<dbReference type="GO" id="GO:0000398">
    <property type="term" value="P:mRNA splicing, via spliceosome"/>
    <property type="evidence" value="ECO:0007669"/>
    <property type="project" value="TreeGrafter"/>
</dbReference>